<dbReference type="AlphaFoldDB" id="A0AAD7S135"/>
<keyword evidence="4" id="KW-0966">Cell projection</keyword>
<evidence type="ECO:0000256" key="8">
    <source>
        <dbReference type="SAM" id="MobiDB-lite"/>
    </source>
</evidence>
<keyword evidence="3" id="KW-0969">Cilium</keyword>
<comment type="similarity">
    <text evidence="5">Belongs to the CFAP53 family.</text>
</comment>
<dbReference type="Proteomes" id="UP001221898">
    <property type="component" value="Unassembled WGS sequence"/>
</dbReference>
<feature type="coiled-coil region" evidence="7">
    <location>
        <begin position="396"/>
        <end position="433"/>
    </location>
</feature>
<dbReference type="GO" id="GO:0005929">
    <property type="term" value="C:cilium"/>
    <property type="evidence" value="ECO:0007669"/>
    <property type="project" value="UniProtKB-SubCell"/>
</dbReference>
<gene>
    <name evidence="10" type="ORF">AAFF_G00054830</name>
</gene>
<feature type="coiled-coil region" evidence="7">
    <location>
        <begin position="87"/>
        <end position="140"/>
    </location>
</feature>
<evidence type="ECO:0000256" key="2">
    <source>
        <dbReference type="ARBA" id="ARBA00023054"/>
    </source>
</evidence>
<evidence type="ECO:0000256" key="6">
    <source>
        <dbReference type="ARBA" id="ARBA00033773"/>
    </source>
</evidence>
<proteinExistence type="inferred from homology"/>
<dbReference type="Pfam" id="PF13868">
    <property type="entry name" value="TPH"/>
    <property type="match status" value="1"/>
</dbReference>
<accession>A0AAD7S135</accession>
<comment type="caution">
    <text evidence="10">The sequence shown here is derived from an EMBL/GenBank/DDBJ whole genome shotgun (WGS) entry which is preliminary data.</text>
</comment>
<evidence type="ECO:0000256" key="7">
    <source>
        <dbReference type="SAM" id="Coils"/>
    </source>
</evidence>
<evidence type="ECO:0000313" key="11">
    <source>
        <dbReference type="Proteomes" id="UP001221898"/>
    </source>
</evidence>
<reference evidence="10" key="1">
    <citation type="journal article" date="2023" name="Science">
        <title>Genome structures resolve the early diversification of teleost fishes.</title>
        <authorList>
            <person name="Parey E."/>
            <person name="Louis A."/>
            <person name="Montfort J."/>
            <person name="Bouchez O."/>
            <person name="Roques C."/>
            <person name="Iampietro C."/>
            <person name="Lluch J."/>
            <person name="Castinel A."/>
            <person name="Donnadieu C."/>
            <person name="Desvignes T."/>
            <person name="Floi Bucao C."/>
            <person name="Jouanno E."/>
            <person name="Wen M."/>
            <person name="Mejri S."/>
            <person name="Dirks R."/>
            <person name="Jansen H."/>
            <person name="Henkel C."/>
            <person name="Chen W.J."/>
            <person name="Zahm M."/>
            <person name="Cabau C."/>
            <person name="Klopp C."/>
            <person name="Thompson A.W."/>
            <person name="Robinson-Rechavi M."/>
            <person name="Braasch I."/>
            <person name="Lecointre G."/>
            <person name="Bobe J."/>
            <person name="Postlethwait J.H."/>
            <person name="Berthelot C."/>
            <person name="Roest Crollius H."/>
            <person name="Guiguen Y."/>
        </authorList>
    </citation>
    <scope>NUCLEOTIDE SEQUENCE</scope>
    <source>
        <strain evidence="10">NC1722</strain>
    </source>
</reference>
<dbReference type="PANTHER" id="PTHR31183:SF1">
    <property type="entry name" value="CILIA- AND FLAGELLA-ASSOCIATED PROTEIN 53"/>
    <property type="match status" value="1"/>
</dbReference>
<keyword evidence="2 7" id="KW-0175">Coiled coil</keyword>
<dbReference type="InterPro" id="IPR043597">
    <property type="entry name" value="TPH_dom"/>
</dbReference>
<dbReference type="EMBL" id="JAINUG010000131">
    <property type="protein sequence ID" value="KAJ8393950.1"/>
    <property type="molecule type" value="Genomic_DNA"/>
</dbReference>
<keyword evidence="11" id="KW-1185">Reference proteome</keyword>
<sequence length="527" mass="63776">MLMNKLREITGPTPHAVAVRAKFPSSKPVDHIVLETRKKDAAHEKLLDFTRYQNTCDLKSHWEKTTGRRILQGTIQRRVQDALDQQRMAIDDRRQRLQDMLEAEERELLQEVEAKKETALERQEKMCQRAKTLREKRENNRQKVVTEKLDQLFRERCEELRDVQTRRLQDAVCTERASQLHSRDEERQQRLEEDRLYAQLWESDRLTKDQRAAQEAELRRHSNRQQQDFLRMQIEAGEQQKIQARQLKEEEAQLLREQREMAQLEDQRERGRKLQGQQQTSRQLERSLRMKMKRLAREQQEELALDMTIVRRLMEQKDEGHDREQRKLQLREEQRKYQQYLAEQMEEQKRQDAEAEQLFEEELQQNWARRAEQFRREREARDRLMREVMDTRRLQVQEKLDQNTLKQAELAREKEELNRIIEESNELEKVEKDSVKRTCQQHQEELLSQILFRQRQRDEEQAKTQQEYQEDLVFQEQYKQKLQQVLSRSESSTELIHPFRRPKAASAMESGAARLGPSLAHTHIYPD</sequence>
<evidence type="ECO:0000256" key="1">
    <source>
        <dbReference type="ARBA" id="ARBA00004138"/>
    </source>
</evidence>
<evidence type="ECO:0000256" key="5">
    <source>
        <dbReference type="ARBA" id="ARBA00033747"/>
    </source>
</evidence>
<evidence type="ECO:0000259" key="9">
    <source>
        <dbReference type="Pfam" id="PF13868"/>
    </source>
</evidence>
<feature type="domain" description="Trichohyalin-plectin-homology" evidence="9">
    <location>
        <begin position="154"/>
        <end position="486"/>
    </location>
</feature>
<organism evidence="10 11">
    <name type="scientific">Aldrovandia affinis</name>
    <dbReference type="NCBI Taxonomy" id="143900"/>
    <lineage>
        <taxon>Eukaryota</taxon>
        <taxon>Metazoa</taxon>
        <taxon>Chordata</taxon>
        <taxon>Craniata</taxon>
        <taxon>Vertebrata</taxon>
        <taxon>Euteleostomi</taxon>
        <taxon>Actinopterygii</taxon>
        <taxon>Neopterygii</taxon>
        <taxon>Teleostei</taxon>
        <taxon>Notacanthiformes</taxon>
        <taxon>Halosauridae</taxon>
        <taxon>Aldrovandia</taxon>
    </lineage>
</organism>
<feature type="region of interest" description="Disordered" evidence="8">
    <location>
        <begin position="262"/>
        <end position="285"/>
    </location>
</feature>
<evidence type="ECO:0000256" key="3">
    <source>
        <dbReference type="ARBA" id="ARBA00023069"/>
    </source>
</evidence>
<protein>
    <recommendedName>
        <fullName evidence="6">Cilia- and flagella-associated protein 53</fullName>
    </recommendedName>
</protein>
<feature type="region of interest" description="Disordered" evidence="8">
    <location>
        <begin position="488"/>
        <end position="527"/>
    </location>
</feature>
<dbReference type="PANTHER" id="PTHR31183">
    <property type="entry name" value="TRICHOPLEIN KERATIN FILAMENT-BINDING PROTEIN FAMILY MEMBER"/>
    <property type="match status" value="1"/>
</dbReference>
<evidence type="ECO:0000256" key="4">
    <source>
        <dbReference type="ARBA" id="ARBA00023273"/>
    </source>
</evidence>
<evidence type="ECO:0000313" key="10">
    <source>
        <dbReference type="EMBL" id="KAJ8393950.1"/>
    </source>
</evidence>
<comment type="subcellular location">
    <subcellularLocation>
        <location evidence="1">Cell projection</location>
        <location evidence="1">Cilium</location>
    </subcellularLocation>
</comment>
<name>A0AAD7S135_9TELE</name>
<dbReference type="InterPro" id="IPR043596">
    <property type="entry name" value="CFAP53/TCHP"/>
</dbReference>